<dbReference type="EMBL" id="JAEHNZ010000001">
    <property type="protein sequence ID" value="MBK0395285.1"/>
    <property type="molecule type" value="Genomic_DNA"/>
</dbReference>
<reference evidence="2 3" key="1">
    <citation type="journal article" date="2021" name="Pathogens">
        <title>Isolation and Characterization of Kingella bonacorsii sp. nov., A Novel Kingella Species Detected in a Stable Periodontitis Subject.</title>
        <authorList>
            <person name="Antezack A."/>
            <person name="Boxberger M."/>
            <person name="Rolland C."/>
            <person name="Monnet-Corti V."/>
            <person name="La Scola B."/>
        </authorList>
    </citation>
    <scope>NUCLEOTIDE SEQUENCE [LARGE SCALE GENOMIC DNA]</scope>
    <source>
        <strain evidence="2 3">Marseille-Q4569</strain>
    </source>
</reference>
<dbReference type="Pfam" id="PF02796">
    <property type="entry name" value="HTH_7"/>
    <property type="match status" value="1"/>
</dbReference>
<organism evidence="2 3">
    <name type="scientific">Kingella bonacorsii</name>
    <dbReference type="NCBI Taxonomy" id="2796361"/>
    <lineage>
        <taxon>Bacteria</taxon>
        <taxon>Pseudomonadati</taxon>
        <taxon>Pseudomonadota</taxon>
        <taxon>Betaproteobacteria</taxon>
        <taxon>Neisseriales</taxon>
        <taxon>Neisseriaceae</taxon>
        <taxon>Kingella</taxon>
    </lineage>
</organism>
<proteinExistence type="predicted"/>
<dbReference type="Proteomes" id="UP000614058">
    <property type="component" value="Unassembled WGS sequence"/>
</dbReference>
<sequence>MGQAYSEGKQTATQLAKTYGCSRQTILRHLKKVQIKVHFISPAAANVIMDTTYFGRSFGIMVLMDSISGKALFVSEVKYETNEQYFTAIGSLKAKGIEIQSIVCDGRRGLAQMFADIPVQLCQFHQVKTIARYLTRNPKTEAGKTLWRLALTLKNSKQSDFERNLQTWFEQYQSYLNERTFNPETGKSHYTHKNIRSAYFSLKRNLDDLFVFERYPDLNLPNTTNLLDGTFSDMKRLLACHHGMRKGNKIRFIQDYFSVKNS</sequence>
<keyword evidence="3" id="KW-1185">Reference proteome</keyword>
<feature type="domain" description="Resolvase HTH" evidence="1">
    <location>
        <begin position="5"/>
        <end position="32"/>
    </location>
</feature>
<dbReference type="RefSeq" id="WP_200521935.1">
    <property type="nucleotide sequence ID" value="NZ_JAEHNZ010000001.1"/>
</dbReference>
<accession>A0ABS1BPR0</accession>
<protein>
    <submittedName>
        <fullName evidence="2">Helix-turn-helix domain-containing protein</fullName>
    </submittedName>
</protein>
<evidence type="ECO:0000313" key="3">
    <source>
        <dbReference type="Proteomes" id="UP000614058"/>
    </source>
</evidence>
<name>A0ABS1BPR0_9NEIS</name>
<dbReference type="InterPro" id="IPR006120">
    <property type="entry name" value="Resolvase_HTH_dom"/>
</dbReference>
<evidence type="ECO:0000313" key="2">
    <source>
        <dbReference type="EMBL" id="MBK0395285.1"/>
    </source>
</evidence>
<gene>
    <name evidence="2" type="ORF">JDW22_01455</name>
</gene>
<evidence type="ECO:0000259" key="1">
    <source>
        <dbReference type="Pfam" id="PF02796"/>
    </source>
</evidence>
<comment type="caution">
    <text evidence="2">The sequence shown here is derived from an EMBL/GenBank/DDBJ whole genome shotgun (WGS) entry which is preliminary data.</text>
</comment>